<accession>A0A0A9HJD5</accession>
<organism evidence="1">
    <name type="scientific">Arundo donax</name>
    <name type="common">Giant reed</name>
    <name type="synonym">Donax arundinaceus</name>
    <dbReference type="NCBI Taxonomy" id="35708"/>
    <lineage>
        <taxon>Eukaryota</taxon>
        <taxon>Viridiplantae</taxon>
        <taxon>Streptophyta</taxon>
        <taxon>Embryophyta</taxon>
        <taxon>Tracheophyta</taxon>
        <taxon>Spermatophyta</taxon>
        <taxon>Magnoliopsida</taxon>
        <taxon>Liliopsida</taxon>
        <taxon>Poales</taxon>
        <taxon>Poaceae</taxon>
        <taxon>PACMAD clade</taxon>
        <taxon>Arundinoideae</taxon>
        <taxon>Arundineae</taxon>
        <taxon>Arundo</taxon>
    </lineage>
</organism>
<reference evidence="1" key="1">
    <citation type="submission" date="2014-09" db="EMBL/GenBank/DDBJ databases">
        <authorList>
            <person name="Magalhaes I.L.F."/>
            <person name="Oliveira U."/>
            <person name="Santos F.R."/>
            <person name="Vidigal T.H.D.A."/>
            <person name="Brescovit A.D."/>
            <person name="Santos A.J."/>
        </authorList>
    </citation>
    <scope>NUCLEOTIDE SEQUENCE</scope>
    <source>
        <tissue evidence="1">Shoot tissue taken approximately 20 cm above the soil surface</tissue>
    </source>
</reference>
<dbReference type="AlphaFoldDB" id="A0A0A9HJD5"/>
<name>A0A0A9HJD5_ARUDO</name>
<protein>
    <submittedName>
        <fullName evidence="1">Uncharacterized protein</fullName>
    </submittedName>
</protein>
<evidence type="ECO:0000313" key="1">
    <source>
        <dbReference type="EMBL" id="JAE34966.1"/>
    </source>
</evidence>
<reference evidence="1" key="2">
    <citation type="journal article" date="2015" name="Data Brief">
        <title>Shoot transcriptome of the giant reed, Arundo donax.</title>
        <authorList>
            <person name="Barrero R.A."/>
            <person name="Guerrero F.D."/>
            <person name="Moolhuijzen P."/>
            <person name="Goolsby J.A."/>
            <person name="Tidwell J."/>
            <person name="Bellgard S.E."/>
            <person name="Bellgard M.I."/>
        </authorList>
    </citation>
    <scope>NUCLEOTIDE SEQUENCE</scope>
    <source>
        <tissue evidence="1">Shoot tissue taken approximately 20 cm above the soil surface</tissue>
    </source>
</reference>
<sequence length="69" mass="8194">MVAKCSWITVHSLLHHIPRAIGWLQRCMLRRFKNMHIIGSTQCCRFRRLNVLGEVMEYHTKDLELISQS</sequence>
<proteinExistence type="predicted"/>
<dbReference type="EMBL" id="GBRH01162930">
    <property type="protein sequence ID" value="JAE34966.1"/>
    <property type="molecule type" value="Transcribed_RNA"/>
</dbReference>